<dbReference type="OrthoDB" id="248923at2759"/>
<keyword evidence="8" id="KW-1185">Reference proteome</keyword>
<dbReference type="SMART" id="SM00220">
    <property type="entry name" value="S_TKc"/>
    <property type="match status" value="1"/>
</dbReference>
<feature type="binding site" evidence="3">
    <location>
        <position position="48"/>
    </location>
    <ligand>
        <name>ATP</name>
        <dbReference type="ChEBI" id="CHEBI:30616"/>
    </ligand>
</feature>
<dbReference type="PROSITE" id="PS50011">
    <property type="entry name" value="PROTEIN_KINASE_DOM"/>
    <property type="match status" value="1"/>
</dbReference>
<feature type="compositionally biased region" description="Polar residues" evidence="4">
    <location>
        <begin position="371"/>
        <end position="384"/>
    </location>
</feature>
<feature type="region of interest" description="Disordered" evidence="4">
    <location>
        <begin position="513"/>
        <end position="541"/>
    </location>
</feature>
<dbReference type="GO" id="GO:0005634">
    <property type="term" value="C:nucleus"/>
    <property type="evidence" value="ECO:0007669"/>
    <property type="project" value="TreeGrafter"/>
</dbReference>
<accession>A0A9P1C5H1</accession>
<dbReference type="GO" id="GO:0044773">
    <property type="term" value="P:mitotic DNA damage checkpoint signaling"/>
    <property type="evidence" value="ECO:0007669"/>
    <property type="project" value="TreeGrafter"/>
</dbReference>
<organism evidence="6">
    <name type="scientific">Cladocopium goreaui</name>
    <dbReference type="NCBI Taxonomy" id="2562237"/>
    <lineage>
        <taxon>Eukaryota</taxon>
        <taxon>Sar</taxon>
        <taxon>Alveolata</taxon>
        <taxon>Dinophyceae</taxon>
        <taxon>Suessiales</taxon>
        <taxon>Symbiodiniaceae</taxon>
        <taxon>Cladocopium</taxon>
    </lineage>
</organism>
<dbReference type="PROSITE" id="PS00107">
    <property type="entry name" value="PROTEIN_KINASE_ATP"/>
    <property type="match status" value="1"/>
</dbReference>
<evidence type="ECO:0000313" key="7">
    <source>
        <dbReference type="EMBL" id="CAL4771503.1"/>
    </source>
</evidence>
<dbReference type="EMBL" id="CAMXCT020000868">
    <property type="protein sequence ID" value="CAL1137566.1"/>
    <property type="molecule type" value="Genomic_DNA"/>
</dbReference>
<feature type="compositionally biased region" description="Gly residues" evidence="4">
    <location>
        <begin position="408"/>
        <end position="417"/>
    </location>
</feature>
<reference evidence="6" key="1">
    <citation type="submission" date="2022-10" db="EMBL/GenBank/DDBJ databases">
        <authorList>
            <person name="Chen Y."/>
            <person name="Dougan E. K."/>
            <person name="Chan C."/>
            <person name="Rhodes N."/>
            <person name="Thang M."/>
        </authorList>
    </citation>
    <scope>NUCLEOTIDE SEQUENCE</scope>
</reference>
<feature type="domain" description="Protein kinase" evidence="5">
    <location>
        <begin position="19"/>
        <end position="286"/>
    </location>
</feature>
<evidence type="ECO:0000256" key="3">
    <source>
        <dbReference type="PROSITE-ProRule" id="PRU10141"/>
    </source>
</evidence>
<dbReference type="GO" id="GO:0005524">
    <property type="term" value="F:ATP binding"/>
    <property type="evidence" value="ECO:0007669"/>
    <property type="project" value="UniProtKB-UniRule"/>
</dbReference>
<evidence type="ECO:0000313" key="6">
    <source>
        <dbReference type="EMBL" id="CAI3984191.1"/>
    </source>
</evidence>
<evidence type="ECO:0000256" key="2">
    <source>
        <dbReference type="ARBA" id="ARBA00022840"/>
    </source>
</evidence>
<dbReference type="InterPro" id="IPR000719">
    <property type="entry name" value="Prot_kinase_dom"/>
</dbReference>
<dbReference type="Pfam" id="PF00069">
    <property type="entry name" value="Pkinase"/>
    <property type="match status" value="1"/>
</dbReference>
<dbReference type="EMBL" id="CAMXCT010000868">
    <property type="protein sequence ID" value="CAI3984191.1"/>
    <property type="molecule type" value="Genomic_DNA"/>
</dbReference>
<dbReference type="GO" id="GO:0004674">
    <property type="term" value="F:protein serine/threonine kinase activity"/>
    <property type="evidence" value="ECO:0007669"/>
    <property type="project" value="TreeGrafter"/>
</dbReference>
<dbReference type="Proteomes" id="UP001152797">
    <property type="component" value="Unassembled WGS sequence"/>
</dbReference>
<evidence type="ECO:0000259" key="5">
    <source>
        <dbReference type="PROSITE" id="PS50011"/>
    </source>
</evidence>
<feature type="region of interest" description="Disordered" evidence="4">
    <location>
        <begin position="560"/>
        <end position="601"/>
    </location>
</feature>
<gene>
    <name evidence="6" type="ORF">C1SCF055_LOCUS11739</name>
</gene>
<evidence type="ECO:0000256" key="1">
    <source>
        <dbReference type="ARBA" id="ARBA00022741"/>
    </source>
</evidence>
<dbReference type="PANTHER" id="PTHR44167">
    <property type="entry name" value="OVARIAN-SPECIFIC SERINE/THREONINE-PROTEIN KINASE LOK-RELATED"/>
    <property type="match status" value="1"/>
</dbReference>
<dbReference type="PROSITE" id="PS00108">
    <property type="entry name" value="PROTEIN_KINASE_ST"/>
    <property type="match status" value="1"/>
</dbReference>
<protein>
    <submittedName>
        <fullName evidence="7">Kelch-like protein 8</fullName>
    </submittedName>
</protein>
<dbReference type="InterPro" id="IPR017441">
    <property type="entry name" value="Protein_kinase_ATP_BS"/>
</dbReference>
<feature type="region of interest" description="Disordered" evidence="4">
    <location>
        <begin position="314"/>
        <end position="422"/>
    </location>
</feature>
<dbReference type="EMBL" id="CAMXCT030000868">
    <property type="protein sequence ID" value="CAL4771503.1"/>
    <property type="molecule type" value="Genomic_DNA"/>
</dbReference>
<feature type="compositionally biased region" description="Basic and acidic residues" evidence="4">
    <location>
        <begin position="349"/>
        <end position="358"/>
    </location>
</feature>
<evidence type="ECO:0000313" key="8">
    <source>
        <dbReference type="Proteomes" id="UP001152797"/>
    </source>
</evidence>
<dbReference type="PANTHER" id="PTHR44167:SF24">
    <property type="entry name" value="SERINE_THREONINE-PROTEIN KINASE CHK2"/>
    <property type="match status" value="1"/>
</dbReference>
<dbReference type="AlphaFoldDB" id="A0A9P1C5H1"/>
<feature type="compositionally biased region" description="Low complexity" evidence="4">
    <location>
        <begin position="523"/>
        <end position="539"/>
    </location>
</feature>
<dbReference type="Gene3D" id="1.10.510.10">
    <property type="entry name" value="Transferase(Phosphotransferase) domain 1"/>
    <property type="match status" value="1"/>
</dbReference>
<name>A0A9P1C5H1_9DINO</name>
<keyword evidence="2 3" id="KW-0067">ATP-binding</keyword>
<proteinExistence type="predicted"/>
<dbReference type="SUPFAM" id="SSF56112">
    <property type="entry name" value="Protein kinase-like (PK-like)"/>
    <property type="match status" value="1"/>
</dbReference>
<reference evidence="7 8" key="2">
    <citation type="submission" date="2024-05" db="EMBL/GenBank/DDBJ databases">
        <authorList>
            <person name="Chen Y."/>
            <person name="Shah S."/>
            <person name="Dougan E. K."/>
            <person name="Thang M."/>
            <person name="Chan C."/>
        </authorList>
    </citation>
    <scope>NUCLEOTIDE SEQUENCE [LARGE SCALE GENOMIC DNA]</scope>
</reference>
<keyword evidence="1 3" id="KW-0547">Nucleotide-binding</keyword>
<dbReference type="InterPro" id="IPR011009">
    <property type="entry name" value="Kinase-like_dom_sf"/>
</dbReference>
<sequence length="601" mass="65893">MGSCAGIQLAERPAFYQQFILQDKIGQGSYGKVYLAKDKRNQKISAVKVQAAQFGREWVIIDEVIVWRQLGRHPNVVCFYDLRQEANVFFILMEVCPRALSDRVMSAPKWTAAELAHDFEQALLGVQHMHNRRILHRDIKVQNFLYGGPDGRTLKLADFGLSVEIHPGEKLEAVCGSPAFMAPEMVLRQGYEFKIDMWSMGVTFFMVMHGTLLVGKPKMSVSEMKEAIKSPHATKASIMNAQTKAEAQTGEIRDLKLQALDVVRQLTVRDPLQRVGPKEALQLQFLQMGSRASWEQKLRYEQVLLVDRLPAGKKKAVTEGHVQNPGGKVSQEKPKTDFSPVVPQNQQDSLEKQERKNEMPSGPKLKHRSKSTQNYLDPKNQLSLESRRASERLVMPSELPDSPRRGTGDTGQSGGGSSLKVQRFRSLDNIGSPRTGKFGAESVGLGGLQESGDSIRMSVAACLMQAYRGGSKRLIDSGLPGQSRSMMSPDNSYALGNFAESFGQQPSDDAFRRFAHHSPPSPAALAGTRSGAAASSSSGTPFNGNVMALQIQAGSQGMRVGHVPSFASPGSSLKDEVRELPDLPAKLPGALSDYHSHSPSA</sequence>
<dbReference type="InterPro" id="IPR008271">
    <property type="entry name" value="Ser/Thr_kinase_AS"/>
</dbReference>
<comment type="caution">
    <text evidence="6">The sequence shown here is derived from an EMBL/GenBank/DDBJ whole genome shotgun (WGS) entry which is preliminary data.</text>
</comment>
<evidence type="ECO:0000256" key="4">
    <source>
        <dbReference type="SAM" id="MobiDB-lite"/>
    </source>
</evidence>
<dbReference type="GO" id="GO:0005737">
    <property type="term" value="C:cytoplasm"/>
    <property type="evidence" value="ECO:0007669"/>
    <property type="project" value="TreeGrafter"/>
</dbReference>